<sequence length="68" mass="7762">MEDDDRPRMRSDAASLLAKEGLDSYSQDELMARIALLETEIARVRAHHARAADHRKVADALFRPRETD</sequence>
<keyword evidence="2" id="KW-1185">Reference proteome</keyword>
<dbReference type="AlphaFoldDB" id="A0A845A6X6"/>
<evidence type="ECO:0000313" key="1">
    <source>
        <dbReference type="EMBL" id="MXO94677.1"/>
    </source>
</evidence>
<protein>
    <submittedName>
        <fullName evidence="1">DUF1192 family protein</fullName>
    </submittedName>
</protein>
<dbReference type="Pfam" id="PF06698">
    <property type="entry name" value="DUF1192"/>
    <property type="match status" value="1"/>
</dbReference>
<dbReference type="RefSeq" id="WP_131451291.1">
    <property type="nucleotide sequence ID" value="NZ_BMJK01000001.1"/>
</dbReference>
<gene>
    <name evidence="1" type="ORF">GRI62_13820</name>
</gene>
<comment type="caution">
    <text evidence="1">The sequence shown here is derived from an EMBL/GenBank/DDBJ whole genome shotgun (WGS) entry which is preliminary data.</text>
</comment>
<dbReference type="Proteomes" id="UP000460626">
    <property type="component" value="Unassembled WGS sequence"/>
</dbReference>
<accession>A0A845A6X6</accession>
<proteinExistence type="predicted"/>
<dbReference type="EMBL" id="WTYH01000001">
    <property type="protein sequence ID" value="MXO94677.1"/>
    <property type="molecule type" value="Genomic_DNA"/>
</dbReference>
<dbReference type="OrthoDB" id="7173908at2"/>
<organism evidence="1 2">
    <name type="scientific">Aurantiacibacter arachoides</name>
    <dbReference type="NCBI Taxonomy" id="1850444"/>
    <lineage>
        <taxon>Bacteria</taxon>
        <taxon>Pseudomonadati</taxon>
        <taxon>Pseudomonadota</taxon>
        <taxon>Alphaproteobacteria</taxon>
        <taxon>Sphingomonadales</taxon>
        <taxon>Erythrobacteraceae</taxon>
        <taxon>Aurantiacibacter</taxon>
    </lineage>
</organism>
<dbReference type="InterPro" id="IPR009579">
    <property type="entry name" value="DUF1192"/>
</dbReference>
<reference evidence="1 2" key="1">
    <citation type="submission" date="2019-12" db="EMBL/GenBank/DDBJ databases">
        <title>Genomic-based taxomic classification of the family Erythrobacteraceae.</title>
        <authorList>
            <person name="Xu L."/>
        </authorList>
    </citation>
    <scope>NUCLEOTIDE SEQUENCE [LARGE SCALE GENOMIC DNA]</scope>
    <source>
        <strain evidence="1 2">RC4-10-4</strain>
    </source>
</reference>
<evidence type="ECO:0000313" key="2">
    <source>
        <dbReference type="Proteomes" id="UP000460626"/>
    </source>
</evidence>
<name>A0A845A6X6_9SPHN</name>